<dbReference type="Proteomes" id="UP000029385">
    <property type="component" value="Unassembled WGS sequence"/>
</dbReference>
<feature type="chain" id="PRO_5001868630" description="Lipoprotein" evidence="1">
    <location>
        <begin position="23"/>
        <end position="130"/>
    </location>
</feature>
<keyword evidence="1" id="KW-0732">Signal</keyword>
<organism evidence="2 3">
    <name type="scientific">Arenimonas oryziterrae DSM 21050 = YC6267</name>
    <dbReference type="NCBI Taxonomy" id="1121015"/>
    <lineage>
        <taxon>Bacteria</taxon>
        <taxon>Pseudomonadati</taxon>
        <taxon>Pseudomonadota</taxon>
        <taxon>Gammaproteobacteria</taxon>
        <taxon>Lysobacterales</taxon>
        <taxon>Lysobacteraceae</taxon>
        <taxon>Arenimonas</taxon>
    </lineage>
</organism>
<keyword evidence="3" id="KW-1185">Reference proteome</keyword>
<evidence type="ECO:0000256" key="1">
    <source>
        <dbReference type="SAM" id="SignalP"/>
    </source>
</evidence>
<dbReference type="EMBL" id="AVCI01000045">
    <property type="protein sequence ID" value="KFN41409.1"/>
    <property type="molecule type" value="Genomic_DNA"/>
</dbReference>
<gene>
    <name evidence="2" type="ORF">N789_05905</name>
</gene>
<name>A0A091AQZ0_9GAMM</name>
<dbReference type="RefSeq" id="WP_022968108.1">
    <property type="nucleotide sequence ID" value="NZ_ATVD01000001.1"/>
</dbReference>
<comment type="caution">
    <text evidence="2">The sequence shown here is derived from an EMBL/GenBank/DDBJ whole genome shotgun (WGS) entry which is preliminary data.</text>
</comment>
<sequence length="130" mass="14108">MKMPTKILFFLTLALAPACATACRQLQPDVRFELAQTVVVGWVSSATMQDLESLPPGSDDFAAFDKVIDGNRDLRIVVTETRKGHATNRLSIKVGLCTGSFINAGQRVIAYQSTDGSWSVSDLPMDSAEK</sequence>
<evidence type="ECO:0000313" key="2">
    <source>
        <dbReference type="EMBL" id="KFN41409.1"/>
    </source>
</evidence>
<reference evidence="2 3" key="1">
    <citation type="submission" date="2013-09" db="EMBL/GenBank/DDBJ databases">
        <title>Genome sequencing of Arenimonas oryziterrae.</title>
        <authorList>
            <person name="Chen F."/>
            <person name="Wang G."/>
        </authorList>
    </citation>
    <scope>NUCLEOTIDE SEQUENCE [LARGE SCALE GENOMIC DNA]</scope>
    <source>
        <strain evidence="2 3">YC6267</strain>
    </source>
</reference>
<dbReference type="AlphaFoldDB" id="A0A091AQZ0"/>
<feature type="signal peptide" evidence="1">
    <location>
        <begin position="1"/>
        <end position="22"/>
    </location>
</feature>
<accession>A0A091AQZ0</accession>
<protein>
    <recommendedName>
        <fullName evidence="4">Lipoprotein</fullName>
    </recommendedName>
</protein>
<evidence type="ECO:0008006" key="4">
    <source>
        <dbReference type="Google" id="ProtNLM"/>
    </source>
</evidence>
<proteinExistence type="predicted"/>
<evidence type="ECO:0000313" key="3">
    <source>
        <dbReference type="Proteomes" id="UP000029385"/>
    </source>
</evidence>